<reference evidence="14" key="1">
    <citation type="submission" date="2018-03" db="EMBL/GenBank/DDBJ databases">
        <title>New taxa in the Lactobacillus gasseri group.</title>
        <authorList>
            <person name="Tanizawa Y."/>
            <person name="Tohno M."/>
            <person name="Endo A."/>
            <person name="Arita M."/>
        </authorList>
    </citation>
    <scope>NUCLEOTIDE SEQUENCE [LARGE SCALE GENOMIC DNA]</scope>
    <source>
        <strain evidence="14">DSM 24759</strain>
    </source>
</reference>
<proteinExistence type="inferred from homology"/>
<dbReference type="Gene3D" id="3.40.50.300">
    <property type="entry name" value="P-loop containing nucleotide triphosphate hydrolases"/>
    <property type="match status" value="1"/>
</dbReference>
<dbReference type="CDD" id="cd01672">
    <property type="entry name" value="TMPK"/>
    <property type="match status" value="1"/>
</dbReference>
<evidence type="ECO:0000256" key="5">
    <source>
        <dbReference type="ARBA" id="ARBA00022727"/>
    </source>
</evidence>
<dbReference type="GO" id="GO:0004798">
    <property type="term" value="F:dTMP kinase activity"/>
    <property type="evidence" value="ECO:0007669"/>
    <property type="project" value="UniProtKB-UniRule"/>
</dbReference>
<dbReference type="GO" id="GO:0005829">
    <property type="term" value="C:cytosol"/>
    <property type="evidence" value="ECO:0007669"/>
    <property type="project" value="TreeGrafter"/>
</dbReference>
<dbReference type="SUPFAM" id="SSF52540">
    <property type="entry name" value="P-loop containing nucleoside triphosphate hydrolases"/>
    <property type="match status" value="1"/>
</dbReference>
<dbReference type="RefSeq" id="WP_117117582.1">
    <property type="nucleotide sequence ID" value="NZ_BFBY01000001.1"/>
</dbReference>
<evidence type="ECO:0000259" key="12">
    <source>
        <dbReference type="Pfam" id="PF02223"/>
    </source>
</evidence>
<dbReference type="EMBL" id="BFBY01000001">
    <property type="protein sequence ID" value="GBG04287.1"/>
    <property type="molecule type" value="Genomic_DNA"/>
</dbReference>
<dbReference type="HAMAP" id="MF_00165">
    <property type="entry name" value="Thymidylate_kinase"/>
    <property type="match status" value="1"/>
</dbReference>
<protein>
    <recommendedName>
        <fullName evidence="3 11">Thymidylate kinase</fullName>
        <ecNumber evidence="2 11">2.7.4.9</ecNumber>
    </recommendedName>
    <alternativeName>
        <fullName evidence="11">dTMP kinase</fullName>
    </alternativeName>
</protein>
<dbReference type="Pfam" id="PF02223">
    <property type="entry name" value="Thymidylate_kin"/>
    <property type="match status" value="1"/>
</dbReference>
<gene>
    <name evidence="11 13" type="primary">tmk</name>
    <name evidence="13" type="ORF">LrDSM24759_02010</name>
</gene>
<dbReference type="AlphaFoldDB" id="A0A2Z6TNH4"/>
<dbReference type="PANTHER" id="PTHR10344:SF4">
    <property type="entry name" value="UMP-CMP KINASE 2, MITOCHONDRIAL"/>
    <property type="match status" value="1"/>
</dbReference>
<comment type="catalytic activity">
    <reaction evidence="9 11">
        <text>dTMP + ATP = dTDP + ADP</text>
        <dbReference type="Rhea" id="RHEA:13517"/>
        <dbReference type="ChEBI" id="CHEBI:30616"/>
        <dbReference type="ChEBI" id="CHEBI:58369"/>
        <dbReference type="ChEBI" id="CHEBI:63528"/>
        <dbReference type="ChEBI" id="CHEBI:456216"/>
        <dbReference type="EC" id="2.7.4.9"/>
    </reaction>
</comment>
<accession>A0A2Z6TNH4</accession>
<comment type="function">
    <text evidence="10 11">Phosphorylation of dTMP to form dTDP in both de novo and salvage pathways of dTTP synthesis.</text>
</comment>
<evidence type="ECO:0000256" key="8">
    <source>
        <dbReference type="ARBA" id="ARBA00022840"/>
    </source>
</evidence>
<dbReference type="OrthoDB" id="9774907at2"/>
<dbReference type="GO" id="GO:0005524">
    <property type="term" value="F:ATP binding"/>
    <property type="evidence" value="ECO:0007669"/>
    <property type="project" value="UniProtKB-UniRule"/>
</dbReference>
<dbReference type="PANTHER" id="PTHR10344">
    <property type="entry name" value="THYMIDYLATE KINASE"/>
    <property type="match status" value="1"/>
</dbReference>
<feature type="domain" description="Thymidylate kinase-like" evidence="12">
    <location>
        <begin position="8"/>
        <end position="198"/>
    </location>
</feature>
<dbReference type="NCBIfam" id="TIGR00041">
    <property type="entry name" value="DTMP_kinase"/>
    <property type="match status" value="1"/>
</dbReference>
<evidence type="ECO:0000256" key="11">
    <source>
        <dbReference type="HAMAP-Rule" id="MF_00165"/>
    </source>
</evidence>
<dbReference type="InterPro" id="IPR039430">
    <property type="entry name" value="Thymidylate_kin-like_dom"/>
</dbReference>
<evidence type="ECO:0000313" key="14">
    <source>
        <dbReference type="Proteomes" id="UP000257317"/>
    </source>
</evidence>
<dbReference type="EC" id="2.7.4.9" evidence="2 11"/>
<comment type="similarity">
    <text evidence="1 11">Belongs to the thymidylate kinase family.</text>
</comment>
<dbReference type="Proteomes" id="UP000257317">
    <property type="component" value="Unassembled WGS sequence"/>
</dbReference>
<dbReference type="InterPro" id="IPR027417">
    <property type="entry name" value="P-loop_NTPase"/>
</dbReference>
<dbReference type="FunFam" id="3.40.50.300:FF:000225">
    <property type="entry name" value="Thymidylate kinase"/>
    <property type="match status" value="1"/>
</dbReference>
<name>A0A2Z6TNH4_9LACO</name>
<evidence type="ECO:0000313" key="13">
    <source>
        <dbReference type="EMBL" id="GBG04287.1"/>
    </source>
</evidence>
<evidence type="ECO:0000256" key="1">
    <source>
        <dbReference type="ARBA" id="ARBA00009776"/>
    </source>
</evidence>
<keyword evidence="8 11" id="KW-0067">ATP-binding</keyword>
<evidence type="ECO:0000256" key="4">
    <source>
        <dbReference type="ARBA" id="ARBA00022679"/>
    </source>
</evidence>
<feature type="binding site" evidence="11">
    <location>
        <begin position="10"/>
        <end position="17"/>
    </location>
    <ligand>
        <name>ATP</name>
        <dbReference type="ChEBI" id="CHEBI:30616"/>
    </ligand>
</feature>
<dbReference type="GO" id="GO:0006235">
    <property type="term" value="P:dTTP biosynthetic process"/>
    <property type="evidence" value="ECO:0007669"/>
    <property type="project" value="UniProtKB-UniRule"/>
</dbReference>
<dbReference type="GO" id="GO:0006233">
    <property type="term" value="P:dTDP biosynthetic process"/>
    <property type="evidence" value="ECO:0007669"/>
    <property type="project" value="InterPro"/>
</dbReference>
<organism evidence="13 14">
    <name type="scientific">Lactobacillus rodentium</name>
    <dbReference type="NCBI Taxonomy" id="947835"/>
    <lineage>
        <taxon>Bacteria</taxon>
        <taxon>Bacillati</taxon>
        <taxon>Bacillota</taxon>
        <taxon>Bacilli</taxon>
        <taxon>Lactobacillales</taxon>
        <taxon>Lactobacillaceae</taxon>
        <taxon>Lactobacillus</taxon>
    </lineage>
</organism>
<sequence>MKGHFITFEGPDGAGKTTIINEIFKQIPQDKQTKILVTREPGGSKISETIRQIILDPANKEMDDRTEALLYAAQRGQHVNETILPALSTGKTVFSDRYIDSSLAYQGVGRDLGIDDVKEINNFATNNLTPDLTLFFDLPPEVGLARIQKLRPDQEDRLEQEKLTFHQKVYEGYQELVKRYPDRIQVVDASQTIPEVTAQSVKILKRKFPDLF</sequence>
<dbReference type="InterPro" id="IPR018094">
    <property type="entry name" value="Thymidylate_kinase"/>
</dbReference>
<evidence type="ECO:0000256" key="9">
    <source>
        <dbReference type="ARBA" id="ARBA00048743"/>
    </source>
</evidence>
<keyword evidence="5 11" id="KW-0545">Nucleotide biosynthesis</keyword>
<evidence type="ECO:0000256" key="2">
    <source>
        <dbReference type="ARBA" id="ARBA00012980"/>
    </source>
</evidence>
<evidence type="ECO:0000256" key="7">
    <source>
        <dbReference type="ARBA" id="ARBA00022777"/>
    </source>
</evidence>
<evidence type="ECO:0000256" key="6">
    <source>
        <dbReference type="ARBA" id="ARBA00022741"/>
    </source>
</evidence>
<keyword evidence="6 11" id="KW-0547">Nucleotide-binding</keyword>
<keyword evidence="14" id="KW-1185">Reference proteome</keyword>
<keyword evidence="4 11" id="KW-0808">Transferase</keyword>
<evidence type="ECO:0000256" key="10">
    <source>
        <dbReference type="ARBA" id="ARBA00057735"/>
    </source>
</evidence>
<dbReference type="GO" id="GO:0006227">
    <property type="term" value="P:dUDP biosynthetic process"/>
    <property type="evidence" value="ECO:0007669"/>
    <property type="project" value="TreeGrafter"/>
</dbReference>
<keyword evidence="7 11" id="KW-0418">Kinase</keyword>
<evidence type="ECO:0000256" key="3">
    <source>
        <dbReference type="ARBA" id="ARBA00017144"/>
    </source>
</evidence>
<comment type="caution">
    <text evidence="13">The sequence shown here is derived from an EMBL/GenBank/DDBJ whole genome shotgun (WGS) entry which is preliminary data.</text>
</comment>